<evidence type="ECO:0000259" key="3">
    <source>
        <dbReference type="Pfam" id="PF03171"/>
    </source>
</evidence>
<gene>
    <name evidence="5" type="ORF">RJ640_016953</name>
</gene>
<accession>A0AA88UKM5</accession>
<comment type="caution">
    <text evidence="5">The sequence shown here is derived from an EMBL/GenBank/DDBJ whole genome shotgun (WGS) entry which is preliminary data.</text>
</comment>
<sequence length="361" mass="39657">MHGKPPSLTIDFLTNQPYRAYKFETPNDPLTHLSLTPAPNTNTDRHTSQKHIQMAETALLLNQGPLLSSIHAKANNNENANNESFCFVADDEVPIIDYSMLVSADPNQRSKAIHDLGKACGDYGCFTVVNHGLPESFIRGVLEECSGFFDLAEMEKTEYEPKGPADKIRWGKGSKPGDKREFLKLISHPDFQCPAKPTGFSEILQEYCKRTRAIALEIFRGISKSLGLEECYIENAMKLESGFDICGVNAYPSCSLPSNPVGLLPHSDPSLLILLLQNVDGGLQIQRNGEWINANVAQNSIFAHIGDHLEGSVLNVDEGLICGTNGRHLFEEKTVLGGGSALNSSEGIIFMNTKGRLRKVE</sequence>
<organism evidence="5 6">
    <name type="scientific">Escallonia rubra</name>
    <dbReference type="NCBI Taxonomy" id="112253"/>
    <lineage>
        <taxon>Eukaryota</taxon>
        <taxon>Viridiplantae</taxon>
        <taxon>Streptophyta</taxon>
        <taxon>Embryophyta</taxon>
        <taxon>Tracheophyta</taxon>
        <taxon>Spermatophyta</taxon>
        <taxon>Magnoliopsida</taxon>
        <taxon>eudicotyledons</taxon>
        <taxon>Gunneridae</taxon>
        <taxon>Pentapetalae</taxon>
        <taxon>asterids</taxon>
        <taxon>campanulids</taxon>
        <taxon>Escalloniales</taxon>
        <taxon>Escalloniaceae</taxon>
        <taxon>Escallonia</taxon>
    </lineage>
</organism>
<feature type="domain" description="Non-haem dioxygenase N-terminal" evidence="4">
    <location>
        <begin position="93"/>
        <end position="189"/>
    </location>
</feature>
<dbReference type="Pfam" id="PF14226">
    <property type="entry name" value="DIOX_N"/>
    <property type="match status" value="1"/>
</dbReference>
<dbReference type="InterPro" id="IPR027443">
    <property type="entry name" value="IPNS-like_sf"/>
</dbReference>
<reference evidence="5" key="1">
    <citation type="submission" date="2022-12" db="EMBL/GenBank/DDBJ databases">
        <title>Draft genome assemblies for two species of Escallonia (Escalloniales).</title>
        <authorList>
            <person name="Chanderbali A."/>
            <person name="Dervinis C."/>
            <person name="Anghel I."/>
            <person name="Soltis D."/>
            <person name="Soltis P."/>
            <person name="Zapata F."/>
        </authorList>
    </citation>
    <scope>NUCLEOTIDE SEQUENCE</scope>
    <source>
        <strain evidence="5">UCBG92.1500</strain>
        <tissue evidence="5">Leaf</tissue>
    </source>
</reference>
<dbReference type="InterPro" id="IPR044861">
    <property type="entry name" value="IPNS-like_FE2OG_OXY"/>
</dbReference>
<dbReference type="GO" id="GO:0046872">
    <property type="term" value="F:metal ion binding"/>
    <property type="evidence" value="ECO:0007669"/>
    <property type="project" value="UniProtKB-KW"/>
</dbReference>
<evidence type="ECO:0000256" key="1">
    <source>
        <dbReference type="ARBA" id="ARBA00022723"/>
    </source>
</evidence>
<dbReference type="AlphaFoldDB" id="A0AA88UKM5"/>
<keyword evidence="1" id="KW-0479">Metal-binding</keyword>
<evidence type="ECO:0008006" key="7">
    <source>
        <dbReference type="Google" id="ProtNLM"/>
    </source>
</evidence>
<keyword evidence="6" id="KW-1185">Reference proteome</keyword>
<dbReference type="InterPro" id="IPR026992">
    <property type="entry name" value="DIOX_N"/>
</dbReference>
<evidence type="ECO:0000313" key="6">
    <source>
        <dbReference type="Proteomes" id="UP001187471"/>
    </source>
</evidence>
<dbReference type="InterPro" id="IPR050295">
    <property type="entry name" value="Plant_2OG-oxidoreductases"/>
</dbReference>
<dbReference type="Proteomes" id="UP001187471">
    <property type="component" value="Unassembled WGS sequence"/>
</dbReference>
<evidence type="ECO:0000259" key="4">
    <source>
        <dbReference type="Pfam" id="PF14226"/>
    </source>
</evidence>
<protein>
    <recommendedName>
        <fullName evidence="7">Fe2OG dioxygenase domain-containing protein</fullName>
    </recommendedName>
</protein>
<dbReference type="PANTHER" id="PTHR47991">
    <property type="entry name" value="OXOGLUTARATE/IRON-DEPENDENT DIOXYGENASE"/>
    <property type="match status" value="1"/>
</dbReference>
<name>A0AA88UKM5_9ASTE</name>
<keyword evidence="2" id="KW-0408">Iron</keyword>
<proteinExistence type="predicted"/>
<feature type="domain" description="Isopenicillin N synthase-like Fe(2+) 2OG dioxygenase" evidence="3">
    <location>
        <begin position="246"/>
        <end position="309"/>
    </location>
</feature>
<dbReference type="Gene3D" id="2.60.120.330">
    <property type="entry name" value="B-lactam Antibiotic, Isopenicillin N Synthase, Chain"/>
    <property type="match status" value="1"/>
</dbReference>
<dbReference type="Pfam" id="PF03171">
    <property type="entry name" value="2OG-FeII_Oxy"/>
    <property type="match status" value="1"/>
</dbReference>
<dbReference type="SUPFAM" id="SSF51197">
    <property type="entry name" value="Clavaminate synthase-like"/>
    <property type="match status" value="1"/>
</dbReference>
<evidence type="ECO:0000313" key="5">
    <source>
        <dbReference type="EMBL" id="KAK2985033.1"/>
    </source>
</evidence>
<dbReference type="EMBL" id="JAVXUO010001195">
    <property type="protein sequence ID" value="KAK2985033.1"/>
    <property type="molecule type" value="Genomic_DNA"/>
</dbReference>
<evidence type="ECO:0000256" key="2">
    <source>
        <dbReference type="ARBA" id="ARBA00023004"/>
    </source>
</evidence>